<proteinExistence type="predicted"/>
<evidence type="ECO:0000313" key="2">
    <source>
        <dbReference type="Proteomes" id="UP000051913"/>
    </source>
</evidence>
<keyword evidence="2" id="KW-1185">Reference proteome</keyword>
<dbReference type="AlphaFoldDB" id="A0A0R3KCA0"/>
<organism evidence="1 2">
    <name type="scientific">Bradyrhizobium valentinum</name>
    <dbReference type="NCBI Taxonomy" id="1518501"/>
    <lineage>
        <taxon>Bacteria</taxon>
        <taxon>Pseudomonadati</taxon>
        <taxon>Pseudomonadota</taxon>
        <taxon>Alphaproteobacteria</taxon>
        <taxon>Hyphomicrobiales</taxon>
        <taxon>Nitrobacteraceae</taxon>
        <taxon>Bradyrhizobium</taxon>
    </lineage>
</organism>
<gene>
    <name evidence="1" type="ORF">CP49_13515</name>
</gene>
<dbReference type="OrthoDB" id="8243778at2"/>
<name>A0A0R3KCA0_9BRAD</name>
<comment type="caution">
    <text evidence="1">The sequence shown here is derived from an EMBL/GenBank/DDBJ whole genome shotgun (WGS) entry which is preliminary data.</text>
</comment>
<reference evidence="1 2" key="1">
    <citation type="submission" date="2014-03" db="EMBL/GenBank/DDBJ databases">
        <title>Bradyrhizobium valentinum sp. nov., isolated from effective nodules of Lupinus mariae-josephae, a lupine endemic of basic-lime soils in Eastern Spain.</title>
        <authorList>
            <person name="Duran D."/>
            <person name="Rey L."/>
            <person name="Navarro A."/>
            <person name="Busquets A."/>
            <person name="Imperial J."/>
            <person name="Ruiz-Argueso T."/>
        </authorList>
    </citation>
    <scope>NUCLEOTIDE SEQUENCE [LARGE SCALE GENOMIC DNA]</scope>
    <source>
        <strain evidence="1 2">LmjM3</strain>
    </source>
</reference>
<dbReference type="Proteomes" id="UP000051913">
    <property type="component" value="Unassembled WGS sequence"/>
</dbReference>
<dbReference type="RefSeq" id="WP_057855360.1">
    <property type="nucleotide sequence ID" value="NZ_LLXX01000223.1"/>
</dbReference>
<accession>A0A0R3KCA0</accession>
<dbReference type="STRING" id="1518501.CQ10_37120"/>
<protein>
    <submittedName>
        <fullName evidence="1">Uncharacterized protein</fullName>
    </submittedName>
</protein>
<sequence>MAYRIVAERRDETVRMDRSSMLVAVAKARVWASEGWKVTIIVGDENEIAPSDARRLSFA</sequence>
<dbReference type="EMBL" id="LLXX01000223">
    <property type="protein sequence ID" value="KRQ93159.1"/>
    <property type="molecule type" value="Genomic_DNA"/>
</dbReference>
<evidence type="ECO:0000313" key="1">
    <source>
        <dbReference type="EMBL" id="KRQ93159.1"/>
    </source>
</evidence>